<dbReference type="GeneTree" id="ENSGT00940000164219"/>
<name>A0A8D0HL89_SPHPU</name>
<reference evidence="9" key="2">
    <citation type="submission" date="2025-09" db="UniProtKB">
        <authorList>
            <consortium name="Ensembl"/>
        </authorList>
    </citation>
    <scope>IDENTIFICATION</scope>
</reference>
<accession>A0A8D0HL89</accession>
<feature type="disulfide bond" evidence="6">
    <location>
        <begin position="270"/>
        <end position="297"/>
    </location>
</feature>
<organism evidence="9 10">
    <name type="scientific">Sphenodon punctatus</name>
    <name type="common">Tuatara</name>
    <name type="synonym">Hatteria punctata</name>
    <dbReference type="NCBI Taxonomy" id="8508"/>
    <lineage>
        <taxon>Eukaryota</taxon>
        <taxon>Metazoa</taxon>
        <taxon>Chordata</taxon>
        <taxon>Craniata</taxon>
        <taxon>Vertebrata</taxon>
        <taxon>Euteleostomi</taxon>
        <taxon>Lepidosauria</taxon>
        <taxon>Sphenodontia</taxon>
        <taxon>Sphenodontidae</taxon>
        <taxon>Sphenodon</taxon>
    </lineage>
</organism>
<dbReference type="PROSITE" id="PS50923">
    <property type="entry name" value="SUSHI"/>
    <property type="match status" value="5"/>
</dbReference>
<reference evidence="9" key="1">
    <citation type="submission" date="2025-08" db="UniProtKB">
        <authorList>
            <consortium name="Ensembl"/>
        </authorList>
    </citation>
    <scope>IDENTIFICATION</scope>
</reference>
<keyword evidence="7" id="KW-0812">Transmembrane</keyword>
<dbReference type="InterPro" id="IPR000436">
    <property type="entry name" value="Sushi_SCR_CCP_dom"/>
</dbReference>
<proteinExistence type="predicted"/>
<feature type="transmembrane region" description="Helical" evidence="7">
    <location>
        <begin position="428"/>
        <end position="452"/>
    </location>
</feature>
<dbReference type="Gene3D" id="2.10.70.10">
    <property type="entry name" value="Complement Module, domain 1"/>
    <property type="match status" value="6"/>
</dbReference>
<keyword evidence="5" id="KW-0325">Glycoprotein</keyword>
<keyword evidence="1 6" id="KW-0768">Sushi</keyword>
<protein>
    <recommendedName>
        <fullName evidence="8">Sushi domain-containing protein</fullName>
    </recommendedName>
</protein>
<feature type="domain" description="Sushi" evidence="8">
    <location>
        <begin position="240"/>
        <end position="299"/>
    </location>
</feature>
<feature type="domain" description="Sushi" evidence="8">
    <location>
        <begin position="42"/>
        <end position="106"/>
    </location>
</feature>
<evidence type="ECO:0000256" key="4">
    <source>
        <dbReference type="ARBA" id="ARBA00023157"/>
    </source>
</evidence>
<feature type="domain" description="Sushi" evidence="8">
    <location>
        <begin position="107"/>
        <end position="169"/>
    </location>
</feature>
<dbReference type="FunFam" id="2.10.70.10:FF:000014">
    <property type="entry name" value="Membrane cofactor protein"/>
    <property type="match status" value="1"/>
</dbReference>
<evidence type="ECO:0000256" key="6">
    <source>
        <dbReference type="PROSITE-ProRule" id="PRU00302"/>
    </source>
</evidence>
<evidence type="ECO:0000256" key="5">
    <source>
        <dbReference type="ARBA" id="ARBA00023180"/>
    </source>
</evidence>
<sequence>MCSEIRTLLPSILASAMKPSFVASLWVPRLALLLLVPAGALGNCAVPTKIKYAILQDKFLTQNNFPVGTVVAYSCHPGYAKVPGTKNTITCLENSKWSEAEEFCKAKSCGNPGEPSNGRLHAEQGFLYGAKVTFSCNEGYRLIGRSTRQCVYQTETGLAWTHAVPHCERIPCLPPPDIDNGRHTGRLSEDFGYGSAVTYSCNPVQSGQDPYSLIGDRTISCIAVENEGVWSGSPPQCKVVKCKNVEVKNGMKVSGFGYSYKYGDTITFECKSGYYMVGQEMIQCSEKNEWLPSAPTCEKVTQDVCGAPVIANGSVSPLKDHYVVGDAITLKCNVNNAFSNGAIEMSVSCIGGNKWNPPVEACIFTASPDTFGSVEISKGTIASGKKDIYVVGDTIVIECYTGYTLHGEPVIRYIGAGTWKPKIPSCELSVYIIIILALLVAGVLIASIWWIYKKFIQPKGSYKTNENIKEAVRLNLETPRGHKDASPKV</sequence>
<dbReference type="AlphaFoldDB" id="A0A8D0HL89"/>
<evidence type="ECO:0000256" key="7">
    <source>
        <dbReference type="SAM" id="Phobius"/>
    </source>
</evidence>
<keyword evidence="7" id="KW-0472">Membrane</keyword>
<dbReference type="Ensembl" id="ENSSPUT00000022297.1">
    <property type="protein sequence ID" value="ENSSPUP00000020925.1"/>
    <property type="gene ID" value="ENSSPUG00000016075.1"/>
</dbReference>
<keyword evidence="3" id="KW-0677">Repeat</keyword>
<dbReference type="SMART" id="SM00032">
    <property type="entry name" value="CCP"/>
    <property type="match status" value="6"/>
</dbReference>
<dbReference type="PANTHER" id="PTHR45656:SF4">
    <property type="entry name" value="PROTEIN CBR-CLEC-78"/>
    <property type="match status" value="1"/>
</dbReference>
<evidence type="ECO:0000256" key="3">
    <source>
        <dbReference type="ARBA" id="ARBA00022737"/>
    </source>
</evidence>
<keyword evidence="4 6" id="KW-1015">Disulfide bond</keyword>
<evidence type="ECO:0000313" key="9">
    <source>
        <dbReference type="Ensembl" id="ENSSPUP00000020925.1"/>
    </source>
</evidence>
<keyword evidence="2" id="KW-0732">Signal</keyword>
<dbReference type="Pfam" id="PF00084">
    <property type="entry name" value="Sushi"/>
    <property type="match status" value="6"/>
</dbReference>
<keyword evidence="10" id="KW-1185">Reference proteome</keyword>
<dbReference type="PANTHER" id="PTHR45656">
    <property type="entry name" value="PROTEIN CBR-CLEC-78"/>
    <property type="match status" value="1"/>
</dbReference>
<dbReference type="InterPro" id="IPR051277">
    <property type="entry name" value="SEZ6_CSMD_C4BPB_Regulators"/>
</dbReference>
<evidence type="ECO:0000256" key="1">
    <source>
        <dbReference type="ARBA" id="ARBA00022659"/>
    </source>
</evidence>
<dbReference type="FunFam" id="2.10.70.10:FF:000055">
    <property type="entry name" value="Complement decay-accelerating factor, GPI-anchored"/>
    <property type="match status" value="1"/>
</dbReference>
<comment type="caution">
    <text evidence="6">Lacks conserved residue(s) required for the propagation of feature annotation.</text>
</comment>
<evidence type="ECO:0000313" key="10">
    <source>
        <dbReference type="Proteomes" id="UP000694392"/>
    </source>
</evidence>
<feature type="disulfide bond" evidence="6">
    <location>
        <begin position="399"/>
        <end position="426"/>
    </location>
</feature>
<dbReference type="SUPFAM" id="SSF57535">
    <property type="entry name" value="Complement control module/SCR domain"/>
    <property type="match status" value="6"/>
</dbReference>
<dbReference type="CDD" id="cd00033">
    <property type="entry name" value="CCP"/>
    <property type="match status" value="6"/>
</dbReference>
<dbReference type="Proteomes" id="UP000694392">
    <property type="component" value="Unplaced"/>
</dbReference>
<feature type="domain" description="Sushi" evidence="8">
    <location>
        <begin position="170"/>
        <end position="239"/>
    </location>
</feature>
<keyword evidence="7" id="KW-1133">Transmembrane helix</keyword>
<dbReference type="InterPro" id="IPR035976">
    <property type="entry name" value="Sushi/SCR/CCP_sf"/>
</dbReference>
<evidence type="ECO:0000259" key="8">
    <source>
        <dbReference type="PROSITE" id="PS50923"/>
    </source>
</evidence>
<evidence type="ECO:0000256" key="2">
    <source>
        <dbReference type="ARBA" id="ARBA00022729"/>
    </source>
</evidence>
<feature type="domain" description="Sushi" evidence="8">
    <location>
        <begin position="360"/>
        <end position="428"/>
    </location>
</feature>